<gene>
    <name evidence="1" type="primary">NCL1_21396</name>
    <name evidence="1" type="ORF">TNCV_2084291</name>
</gene>
<dbReference type="Proteomes" id="UP000887159">
    <property type="component" value="Unassembled WGS sequence"/>
</dbReference>
<sequence>MSRTDESMISIYEKKILRFIFGGIQENGAWRRRSSLKLYQLYKESGIVNFIKIQGIKWADHVVRKNDDRATKKVFNAQPISTRRKSRSNLRCIDGLEKDILALRIRNWRRLAGRRLSWKRFLEKAKTHPWLLCH</sequence>
<accession>A0A8X6V7D7</accession>
<keyword evidence="2" id="KW-1185">Reference proteome</keyword>
<comment type="caution">
    <text evidence="1">The sequence shown here is derived from an EMBL/GenBank/DDBJ whole genome shotgun (WGS) entry which is preliminary data.</text>
</comment>
<protein>
    <submittedName>
        <fullName evidence="1">Uncharacterized protein</fullName>
    </submittedName>
</protein>
<dbReference type="EMBL" id="BMAU01021189">
    <property type="protein sequence ID" value="GFX95849.1"/>
    <property type="molecule type" value="Genomic_DNA"/>
</dbReference>
<reference evidence="1" key="1">
    <citation type="submission" date="2020-08" db="EMBL/GenBank/DDBJ databases">
        <title>Multicomponent nature underlies the extraordinary mechanical properties of spider dragline silk.</title>
        <authorList>
            <person name="Kono N."/>
            <person name="Nakamura H."/>
            <person name="Mori M."/>
            <person name="Yoshida Y."/>
            <person name="Ohtoshi R."/>
            <person name="Malay A.D."/>
            <person name="Moran D.A.P."/>
            <person name="Tomita M."/>
            <person name="Numata K."/>
            <person name="Arakawa K."/>
        </authorList>
    </citation>
    <scope>NUCLEOTIDE SEQUENCE</scope>
</reference>
<proteinExistence type="predicted"/>
<name>A0A8X6V7D7_TRICX</name>
<evidence type="ECO:0000313" key="2">
    <source>
        <dbReference type="Proteomes" id="UP000887159"/>
    </source>
</evidence>
<dbReference type="AlphaFoldDB" id="A0A8X6V7D7"/>
<evidence type="ECO:0000313" key="1">
    <source>
        <dbReference type="EMBL" id="GFX95849.1"/>
    </source>
</evidence>
<organism evidence="1 2">
    <name type="scientific">Trichonephila clavipes</name>
    <name type="common">Golden silk orbweaver</name>
    <name type="synonym">Nephila clavipes</name>
    <dbReference type="NCBI Taxonomy" id="2585209"/>
    <lineage>
        <taxon>Eukaryota</taxon>
        <taxon>Metazoa</taxon>
        <taxon>Ecdysozoa</taxon>
        <taxon>Arthropoda</taxon>
        <taxon>Chelicerata</taxon>
        <taxon>Arachnida</taxon>
        <taxon>Araneae</taxon>
        <taxon>Araneomorphae</taxon>
        <taxon>Entelegynae</taxon>
        <taxon>Araneoidea</taxon>
        <taxon>Nephilidae</taxon>
        <taxon>Trichonephila</taxon>
    </lineage>
</organism>